<feature type="transmembrane region" description="Helical" evidence="7">
    <location>
        <begin position="155"/>
        <end position="177"/>
    </location>
</feature>
<dbReference type="Pfam" id="PF00528">
    <property type="entry name" value="BPD_transp_1"/>
    <property type="match status" value="1"/>
</dbReference>
<evidence type="ECO:0000259" key="8">
    <source>
        <dbReference type="PROSITE" id="PS50928"/>
    </source>
</evidence>
<evidence type="ECO:0000256" key="6">
    <source>
        <dbReference type="ARBA" id="ARBA00023136"/>
    </source>
</evidence>
<dbReference type="PANTHER" id="PTHR30193">
    <property type="entry name" value="ABC TRANSPORTER PERMEASE PROTEIN"/>
    <property type="match status" value="1"/>
</dbReference>
<keyword evidence="6 7" id="KW-0472">Membrane</keyword>
<feature type="transmembrane region" description="Helical" evidence="7">
    <location>
        <begin position="260"/>
        <end position="281"/>
    </location>
</feature>
<dbReference type="Proteomes" id="UP001596047">
    <property type="component" value="Unassembled WGS sequence"/>
</dbReference>
<comment type="subcellular location">
    <subcellularLocation>
        <location evidence="1 7">Cell membrane</location>
        <topology evidence="1 7">Multi-pass membrane protein</topology>
    </subcellularLocation>
</comment>
<proteinExistence type="inferred from homology"/>
<dbReference type="InterPro" id="IPR000515">
    <property type="entry name" value="MetI-like"/>
</dbReference>
<organism evidence="9 10">
    <name type="scientific">Paenibacillus solisilvae</name>
    <dbReference type="NCBI Taxonomy" id="2486751"/>
    <lineage>
        <taxon>Bacteria</taxon>
        <taxon>Bacillati</taxon>
        <taxon>Bacillota</taxon>
        <taxon>Bacilli</taxon>
        <taxon>Bacillales</taxon>
        <taxon>Paenibacillaceae</taxon>
        <taxon>Paenibacillus</taxon>
    </lineage>
</organism>
<keyword evidence="4 7" id="KW-0812">Transmembrane</keyword>
<feature type="domain" description="ABC transmembrane type-1" evidence="8">
    <location>
        <begin position="67"/>
        <end position="281"/>
    </location>
</feature>
<reference evidence="10" key="1">
    <citation type="journal article" date="2019" name="Int. J. Syst. Evol. Microbiol.">
        <title>The Global Catalogue of Microorganisms (GCM) 10K type strain sequencing project: providing services to taxonomists for standard genome sequencing and annotation.</title>
        <authorList>
            <consortium name="The Broad Institute Genomics Platform"/>
            <consortium name="The Broad Institute Genome Sequencing Center for Infectious Disease"/>
            <person name="Wu L."/>
            <person name="Ma J."/>
        </authorList>
    </citation>
    <scope>NUCLEOTIDE SEQUENCE [LARGE SCALE GENOMIC DNA]</scope>
    <source>
        <strain evidence="10">CGMCC 1.3240</strain>
    </source>
</reference>
<evidence type="ECO:0000313" key="9">
    <source>
        <dbReference type="EMBL" id="MFC5650571.1"/>
    </source>
</evidence>
<feature type="transmembrane region" description="Helical" evidence="7">
    <location>
        <begin position="208"/>
        <end position="233"/>
    </location>
</feature>
<feature type="transmembrane region" description="Helical" evidence="7">
    <location>
        <begin position="71"/>
        <end position="92"/>
    </location>
</feature>
<dbReference type="InterPro" id="IPR051393">
    <property type="entry name" value="ABC_transporter_permease"/>
</dbReference>
<accession>A0ABW0VXF8</accession>
<protein>
    <submittedName>
        <fullName evidence="9">Carbohydrate ABC transporter permease</fullName>
    </submittedName>
</protein>
<evidence type="ECO:0000256" key="2">
    <source>
        <dbReference type="ARBA" id="ARBA00022448"/>
    </source>
</evidence>
<dbReference type="CDD" id="cd06261">
    <property type="entry name" value="TM_PBP2"/>
    <property type="match status" value="1"/>
</dbReference>
<evidence type="ECO:0000313" key="10">
    <source>
        <dbReference type="Proteomes" id="UP001596047"/>
    </source>
</evidence>
<evidence type="ECO:0000256" key="3">
    <source>
        <dbReference type="ARBA" id="ARBA00022475"/>
    </source>
</evidence>
<evidence type="ECO:0000256" key="7">
    <source>
        <dbReference type="RuleBase" id="RU363032"/>
    </source>
</evidence>
<dbReference type="EMBL" id="JBHSOW010000058">
    <property type="protein sequence ID" value="MFC5650571.1"/>
    <property type="molecule type" value="Genomic_DNA"/>
</dbReference>
<gene>
    <name evidence="9" type="ORF">ACFPYJ_15850</name>
</gene>
<keyword evidence="3" id="KW-1003">Cell membrane</keyword>
<feature type="transmembrane region" description="Helical" evidence="7">
    <location>
        <begin position="9"/>
        <end position="30"/>
    </location>
</feature>
<dbReference type="PANTHER" id="PTHR30193:SF37">
    <property type="entry name" value="INNER MEMBRANE ABC TRANSPORTER PERMEASE PROTEIN YCJO"/>
    <property type="match status" value="1"/>
</dbReference>
<evidence type="ECO:0000256" key="1">
    <source>
        <dbReference type="ARBA" id="ARBA00004651"/>
    </source>
</evidence>
<dbReference type="Gene3D" id="1.10.3720.10">
    <property type="entry name" value="MetI-like"/>
    <property type="match status" value="1"/>
</dbReference>
<keyword evidence="10" id="KW-1185">Reference proteome</keyword>
<sequence>MLEKIRRRLFWPLVLPAAILYVLVLIIPMVQTLLYSFTNRSMESSFQFVGLKNYINAFNDPYFFSALKHTFIYAFVSLILLFVPALFLAWCLGKPIRFKRFYRIVIFAPEVLSILVTSLVWKFMLHPNWGLINTFLRAIGLDALTTPWLGNPNTALLAVIIASVFHSMGMYVVLLSAGLERIPPELYDAAKIDGANDRQQFIYVSLPLLWEVLRSLLVLWIIHAIQAFAWVFVLTQGGPMGSTEVAATYVYSIAFVSYDFGYATALATIMMLIIFAILWFVNRLLHREAYEF</sequence>
<keyword evidence="2 7" id="KW-0813">Transport</keyword>
<dbReference type="PROSITE" id="PS50928">
    <property type="entry name" value="ABC_TM1"/>
    <property type="match status" value="1"/>
</dbReference>
<keyword evidence="5 7" id="KW-1133">Transmembrane helix</keyword>
<dbReference type="InterPro" id="IPR035906">
    <property type="entry name" value="MetI-like_sf"/>
</dbReference>
<name>A0ABW0VXF8_9BACL</name>
<feature type="transmembrane region" description="Helical" evidence="7">
    <location>
        <begin position="104"/>
        <end position="124"/>
    </location>
</feature>
<comment type="similarity">
    <text evidence="7">Belongs to the binding-protein-dependent transport system permease family.</text>
</comment>
<evidence type="ECO:0000256" key="4">
    <source>
        <dbReference type="ARBA" id="ARBA00022692"/>
    </source>
</evidence>
<dbReference type="SUPFAM" id="SSF161098">
    <property type="entry name" value="MetI-like"/>
    <property type="match status" value="1"/>
</dbReference>
<comment type="caution">
    <text evidence="9">The sequence shown here is derived from an EMBL/GenBank/DDBJ whole genome shotgun (WGS) entry which is preliminary data.</text>
</comment>
<dbReference type="RefSeq" id="WP_379189135.1">
    <property type="nucleotide sequence ID" value="NZ_JBHSOW010000058.1"/>
</dbReference>
<evidence type="ECO:0000256" key="5">
    <source>
        <dbReference type="ARBA" id="ARBA00022989"/>
    </source>
</evidence>